<sequence>MSAKIKLIRVDNRLVHGQVGVTWTDSLSIDTIVVVDDEVVYNPLSQKLMQTIAKSSNVQIRFYTAEQFVETYQNSSSNRKLFVVVKTIQVVKRLSVLGLSAQKLNIGNIHYEKGRYPFNRKMYLTKEDVEDIIYLNQHGYSVFYQDVPGTLVEKLDSISLEDLKIRR</sequence>
<keyword evidence="10" id="KW-1185">Reference proteome</keyword>
<reference evidence="10" key="1">
    <citation type="submission" date="2019-05" db="EMBL/GenBank/DDBJ databases">
        <title>Complete genome sequencing of Absiella argi strain JCM 30884.</title>
        <authorList>
            <person name="Sakamoto M."/>
            <person name="Murakami T."/>
            <person name="Mori H."/>
        </authorList>
    </citation>
    <scope>NUCLEOTIDE SEQUENCE [LARGE SCALE GENOMIC DNA]</scope>
    <source>
        <strain evidence="10">JCM 30884</strain>
    </source>
</reference>
<dbReference type="SUPFAM" id="SSF52728">
    <property type="entry name" value="PTS IIb component"/>
    <property type="match status" value="1"/>
</dbReference>
<dbReference type="GO" id="GO:0005737">
    <property type="term" value="C:cytoplasm"/>
    <property type="evidence" value="ECO:0007669"/>
    <property type="project" value="UniProtKB-SubCell"/>
</dbReference>
<evidence type="ECO:0000313" key="10">
    <source>
        <dbReference type="Proteomes" id="UP000464754"/>
    </source>
</evidence>
<keyword evidence="7" id="KW-0418">Kinase</keyword>
<keyword evidence="2" id="KW-0813">Transport</keyword>
<dbReference type="Proteomes" id="UP000464754">
    <property type="component" value="Chromosome"/>
</dbReference>
<dbReference type="GO" id="GO:0016301">
    <property type="term" value="F:kinase activity"/>
    <property type="evidence" value="ECO:0007669"/>
    <property type="project" value="UniProtKB-KW"/>
</dbReference>
<keyword evidence="5" id="KW-0808">Transferase</keyword>
<dbReference type="AlphaFoldDB" id="A0A6N4TKW4"/>
<dbReference type="InterPro" id="IPR036667">
    <property type="entry name" value="PTS_IIB_sorbose-sp_sf"/>
</dbReference>
<evidence type="ECO:0000256" key="7">
    <source>
        <dbReference type="ARBA" id="ARBA00022777"/>
    </source>
</evidence>
<dbReference type="GO" id="GO:0008982">
    <property type="term" value="F:protein-N(PI)-phosphohistidine-sugar phosphotransferase activity"/>
    <property type="evidence" value="ECO:0007669"/>
    <property type="project" value="InterPro"/>
</dbReference>
<evidence type="ECO:0000313" key="9">
    <source>
        <dbReference type="EMBL" id="BBK23221.1"/>
    </source>
</evidence>
<evidence type="ECO:0000256" key="5">
    <source>
        <dbReference type="ARBA" id="ARBA00022679"/>
    </source>
</evidence>
<dbReference type="PROSITE" id="PS51101">
    <property type="entry name" value="PTS_EIIB_TYPE_4"/>
    <property type="match status" value="1"/>
</dbReference>
<evidence type="ECO:0000256" key="3">
    <source>
        <dbReference type="ARBA" id="ARBA00022490"/>
    </source>
</evidence>
<dbReference type="Pfam" id="PF03830">
    <property type="entry name" value="PTSIIB_sorb"/>
    <property type="match status" value="1"/>
</dbReference>
<protein>
    <submittedName>
        <fullName evidence="9">PTS N-acetylgalactosamine transporter subunit IIB</fullName>
    </submittedName>
</protein>
<dbReference type="GO" id="GO:0009401">
    <property type="term" value="P:phosphoenolpyruvate-dependent sugar phosphotransferase system"/>
    <property type="evidence" value="ECO:0007669"/>
    <property type="project" value="UniProtKB-KW"/>
</dbReference>
<accession>A0A6N4TKW4</accession>
<keyword evidence="3" id="KW-0963">Cytoplasm</keyword>
<organism evidence="9 10">
    <name type="scientific">Amedibacterium intestinale</name>
    <dbReference type="NCBI Taxonomy" id="2583452"/>
    <lineage>
        <taxon>Bacteria</taxon>
        <taxon>Bacillati</taxon>
        <taxon>Bacillota</taxon>
        <taxon>Erysipelotrichia</taxon>
        <taxon>Erysipelotrichales</taxon>
        <taxon>Erysipelotrichaceae</taxon>
        <taxon>Amedibacterium</taxon>
    </lineage>
</organism>
<dbReference type="EMBL" id="AP019695">
    <property type="protein sequence ID" value="BBK23221.1"/>
    <property type="molecule type" value="Genomic_DNA"/>
</dbReference>
<keyword evidence="4" id="KW-0762">Sugar transport</keyword>
<feature type="domain" description="PTS EIIB type-4" evidence="8">
    <location>
        <begin position="1"/>
        <end position="166"/>
    </location>
</feature>
<evidence type="ECO:0000259" key="8">
    <source>
        <dbReference type="PROSITE" id="PS51101"/>
    </source>
</evidence>
<keyword evidence="6" id="KW-0598">Phosphotransferase system</keyword>
<evidence type="ECO:0000256" key="6">
    <source>
        <dbReference type="ARBA" id="ARBA00022683"/>
    </source>
</evidence>
<comment type="subcellular location">
    <subcellularLocation>
        <location evidence="1">Cytoplasm</location>
    </subcellularLocation>
</comment>
<evidence type="ECO:0000256" key="2">
    <source>
        <dbReference type="ARBA" id="ARBA00022448"/>
    </source>
</evidence>
<evidence type="ECO:0000256" key="4">
    <source>
        <dbReference type="ARBA" id="ARBA00022597"/>
    </source>
</evidence>
<name>A0A6N4TKW4_9FIRM</name>
<gene>
    <name evidence="9" type="ORF">Aargi30884_21240</name>
</gene>
<dbReference type="KEGG" id="aarg:Aargi30884_21240"/>
<evidence type="ECO:0000256" key="1">
    <source>
        <dbReference type="ARBA" id="ARBA00004496"/>
    </source>
</evidence>
<dbReference type="RefSeq" id="WP_163052241.1">
    <property type="nucleotide sequence ID" value="NZ_AP019695.1"/>
</dbReference>
<dbReference type="InterPro" id="IPR004720">
    <property type="entry name" value="PTS_IIB_sorbose-sp"/>
</dbReference>
<dbReference type="Gene3D" id="3.40.35.10">
    <property type="entry name" value="Phosphotransferase system, sorbose subfamily IIB component"/>
    <property type="match status" value="1"/>
</dbReference>
<proteinExistence type="predicted"/>